<organism evidence="2 3">
    <name type="scientific">Streptomyces adustus</name>
    <dbReference type="NCBI Taxonomy" id="1609272"/>
    <lineage>
        <taxon>Bacteria</taxon>
        <taxon>Bacillati</taxon>
        <taxon>Actinomycetota</taxon>
        <taxon>Actinomycetes</taxon>
        <taxon>Kitasatosporales</taxon>
        <taxon>Streptomycetaceae</taxon>
        <taxon>Streptomyces</taxon>
    </lineage>
</organism>
<feature type="region of interest" description="Disordered" evidence="1">
    <location>
        <begin position="394"/>
        <end position="436"/>
    </location>
</feature>
<name>A0A5N8VEX7_9ACTN</name>
<protein>
    <submittedName>
        <fullName evidence="2">Uncharacterized protein</fullName>
    </submittedName>
</protein>
<feature type="region of interest" description="Disordered" evidence="1">
    <location>
        <begin position="544"/>
        <end position="591"/>
    </location>
</feature>
<reference evidence="2 3" key="1">
    <citation type="submission" date="2019-07" db="EMBL/GenBank/DDBJ databases">
        <title>New species of Amycolatopsis and Streptomyces.</title>
        <authorList>
            <person name="Duangmal K."/>
            <person name="Teo W.F.A."/>
            <person name="Lipun K."/>
        </authorList>
    </citation>
    <scope>NUCLEOTIDE SEQUENCE [LARGE SCALE GENOMIC DNA]</scope>
    <source>
        <strain evidence="2 3">NBRC 109810</strain>
    </source>
</reference>
<dbReference type="EMBL" id="VJZD01000074">
    <property type="protein sequence ID" value="MPY33406.1"/>
    <property type="molecule type" value="Genomic_DNA"/>
</dbReference>
<feature type="compositionally biased region" description="Pro residues" evidence="1">
    <location>
        <begin position="562"/>
        <end position="572"/>
    </location>
</feature>
<feature type="compositionally biased region" description="Low complexity" evidence="1">
    <location>
        <begin position="407"/>
        <end position="426"/>
    </location>
</feature>
<proteinExistence type="predicted"/>
<feature type="compositionally biased region" description="Pro residues" evidence="1">
    <location>
        <begin position="9"/>
        <end position="19"/>
    </location>
</feature>
<sequence>MGTGLVPSWPSPSPAPQPGCQPGSWGTYDPPVIHSMRPFEEEDTRKVQTAVAGRPGSDEPVFLPFDHGEFPEFLARYPNLDFFCGSLLGGCGKKLSAKRYTSKKCHFAHHPPVQCRRTSNSESSADHLYVGQALKQWLQQQGQRDVSVSYDLFGADSGGCVNVSFDGGRRAVRVQLDRMEWKSWLARREKLNQATRGRADWIYGPDSMLAHNEVDTAHYALRVQCRTVGATREVQIGTQLPGHTIEWTTLNHCRLTDSNILTPHLEETDEGIRVRRSDTAAKAPAPAPPTLVSQPAPVVFQLASGTVAFTAAVAVAGTQGPRRLYDALVQSTGSAPTPGRISLPAEAAVPDHDQLWVLLGPATLRLPLTGDSRMSDSHVIIAAQSIARLEGNAHKPWQGLRPPNAPAPTATASPSKAVPENTHTPQAPTPTPTPLDVDHTHAVTVIRDALQTAARHRSPVGWEALAELLGTPVTAISHDQRVRLLAAVDSPHGKDAPLLSSLVELAESPDEPPPFFRDVLKRLGWEGDLSGNALAQIRTREQQRAYQALGSAQPSSGAPTPAQAPAPSPPTPHVAGPDATAPQSGAEQEAQAALEALLDQSLEARDAGDWGAVRETARFLSMLRDNPNVAQAVRTAAAAEYDLLTAWSGGSPTVSGYRLASLLKRLKDEGENLPLAALRTLVDDAEAEADKLDRYLTTDELDELGRWSDELARRSGRLPLDALQQLGGEVRSVLESYARAGAVVPWTELSTKVDAGILDLHPDDQVELLVQADSDTTPDAPLLSALVTDDNFQVHPFYARILDHLDRPPTTEAELPTQWRRDVLRLHALWSERHQPNEAPQARPLS</sequence>
<dbReference type="PANTHER" id="PTHR48148:SF3">
    <property type="entry name" value="KERATINOCYTE PROLINE-RICH PROTEIN"/>
    <property type="match status" value="1"/>
</dbReference>
<evidence type="ECO:0000313" key="3">
    <source>
        <dbReference type="Proteomes" id="UP000325849"/>
    </source>
</evidence>
<feature type="compositionally biased region" description="Low complexity" evidence="1">
    <location>
        <begin position="581"/>
        <end position="591"/>
    </location>
</feature>
<keyword evidence="3" id="KW-1185">Reference proteome</keyword>
<evidence type="ECO:0000256" key="1">
    <source>
        <dbReference type="SAM" id="MobiDB-lite"/>
    </source>
</evidence>
<dbReference type="Proteomes" id="UP000325849">
    <property type="component" value="Unassembled WGS sequence"/>
</dbReference>
<dbReference type="AlphaFoldDB" id="A0A5N8VEX7"/>
<accession>A0A5N8VEX7</accession>
<comment type="caution">
    <text evidence="2">The sequence shown here is derived from an EMBL/GenBank/DDBJ whole genome shotgun (WGS) entry which is preliminary data.</text>
</comment>
<dbReference type="PANTHER" id="PTHR48148">
    <property type="entry name" value="KERATINOCYTE PROLINE-RICH PROTEIN"/>
    <property type="match status" value="1"/>
</dbReference>
<gene>
    <name evidence="2" type="ORF">FNH09_19710</name>
</gene>
<feature type="region of interest" description="Disordered" evidence="1">
    <location>
        <begin position="1"/>
        <end position="29"/>
    </location>
</feature>
<feature type="compositionally biased region" description="Low complexity" evidence="1">
    <location>
        <begin position="550"/>
        <end position="561"/>
    </location>
</feature>
<evidence type="ECO:0000313" key="2">
    <source>
        <dbReference type="EMBL" id="MPY33406.1"/>
    </source>
</evidence>
<dbReference type="OrthoDB" id="4965426at2"/>